<evidence type="ECO:0000256" key="1">
    <source>
        <dbReference type="ARBA" id="ARBA00004479"/>
    </source>
</evidence>
<dbReference type="InterPro" id="IPR031437">
    <property type="entry name" value="Ig_TMEM132_4th"/>
</dbReference>
<dbReference type="Pfam" id="PF23487">
    <property type="entry name" value="Ig_TMEM132_6th"/>
    <property type="match status" value="1"/>
</dbReference>
<comment type="caution">
    <text evidence="11">The sequence shown here is derived from an EMBL/GenBank/DDBJ whole genome shotgun (WGS) entry which is preliminary data.</text>
</comment>
<dbReference type="STRING" id="84645.A0A498NMC6"/>
<feature type="domain" description="Transmembrane protein TMEM132 fifth" evidence="8">
    <location>
        <begin position="97"/>
        <end position="233"/>
    </location>
</feature>
<dbReference type="InterPro" id="IPR026307">
    <property type="entry name" value="TMEM132"/>
</dbReference>
<evidence type="ECO:0000259" key="7">
    <source>
        <dbReference type="Pfam" id="PF16070"/>
    </source>
</evidence>
<evidence type="ECO:0000256" key="3">
    <source>
        <dbReference type="ARBA" id="ARBA00022692"/>
    </source>
</evidence>
<comment type="subcellular location">
    <subcellularLocation>
        <location evidence="1">Membrane</location>
        <topology evidence="1">Single-pass type I membrane protein</topology>
    </subcellularLocation>
</comment>
<feature type="region of interest" description="Disordered" evidence="6">
    <location>
        <begin position="117"/>
        <end position="136"/>
    </location>
</feature>
<gene>
    <name evidence="10" type="ORF">ROHU_035435</name>
    <name evidence="11" type="ORF">ROHU_036096</name>
</gene>
<protein>
    <submittedName>
        <fullName evidence="11">Transmembrane protein 132C-like</fullName>
    </submittedName>
</protein>
<keyword evidence="12" id="KW-1185">Reference proteome</keyword>
<dbReference type="Pfam" id="PF23486">
    <property type="entry name" value="Ig_TMEM132_5th"/>
    <property type="match status" value="1"/>
</dbReference>
<organism evidence="11 12">
    <name type="scientific">Labeo rohita</name>
    <name type="common">Indian major carp</name>
    <name type="synonym">Cyprinus rohita</name>
    <dbReference type="NCBI Taxonomy" id="84645"/>
    <lineage>
        <taxon>Eukaryota</taxon>
        <taxon>Metazoa</taxon>
        <taxon>Chordata</taxon>
        <taxon>Craniata</taxon>
        <taxon>Vertebrata</taxon>
        <taxon>Euteleostomi</taxon>
        <taxon>Actinopterygii</taxon>
        <taxon>Neopterygii</taxon>
        <taxon>Teleostei</taxon>
        <taxon>Ostariophysi</taxon>
        <taxon>Cypriniformes</taxon>
        <taxon>Cyprinidae</taxon>
        <taxon>Labeoninae</taxon>
        <taxon>Labeonini</taxon>
        <taxon>Labeo</taxon>
    </lineage>
</organism>
<dbReference type="PANTHER" id="PTHR13388:SF4">
    <property type="entry name" value="TRANSMEMBRANE PROTEIN 132C"/>
    <property type="match status" value="1"/>
</dbReference>
<dbReference type="EMBL" id="QBIY01013338">
    <property type="protein sequence ID" value="RXN07802.1"/>
    <property type="molecule type" value="Genomic_DNA"/>
</dbReference>
<dbReference type="AlphaFoldDB" id="A0A498NMC6"/>
<dbReference type="InterPro" id="IPR055423">
    <property type="entry name" value="Ig_TMEM132_5th"/>
</dbReference>
<evidence type="ECO:0000256" key="5">
    <source>
        <dbReference type="ARBA" id="ARBA00023136"/>
    </source>
</evidence>
<dbReference type="Proteomes" id="UP000290572">
    <property type="component" value="Unassembled WGS sequence"/>
</dbReference>
<evidence type="ECO:0000259" key="8">
    <source>
        <dbReference type="Pfam" id="PF23486"/>
    </source>
</evidence>
<dbReference type="EMBL" id="QBIY01011357">
    <property type="protein sequence ID" value="RXN32677.1"/>
    <property type="molecule type" value="Genomic_DNA"/>
</dbReference>
<dbReference type="GO" id="GO:0016020">
    <property type="term" value="C:membrane"/>
    <property type="evidence" value="ECO:0007669"/>
    <property type="project" value="UniProtKB-SubCell"/>
</dbReference>
<feature type="domain" description="Transmembrane protein TMEM132 sixth" evidence="9">
    <location>
        <begin position="234"/>
        <end position="275"/>
    </location>
</feature>
<keyword evidence="4" id="KW-1133">Transmembrane helix</keyword>
<feature type="domain" description="Transmembrane protein family 132 fourth" evidence="7">
    <location>
        <begin position="2"/>
        <end position="93"/>
    </location>
</feature>
<name>A0A498NMC6_LABRO</name>
<evidence type="ECO:0000313" key="11">
    <source>
        <dbReference type="EMBL" id="RXN32677.1"/>
    </source>
</evidence>
<comment type="similarity">
    <text evidence="2">Belongs to the TMEM132 family.</text>
</comment>
<accession>A0A498NMC6</accession>
<evidence type="ECO:0000256" key="4">
    <source>
        <dbReference type="ARBA" id="ARBA00022989"/>
    </source>
</evidence>
<dbReference type="InterPro" id="IPR055424">
    <property type="entry name" value="Ig_TMEM132_6th"/>
</dbReference>
<evidence type="ECO:0000313" key="10">
    <source>
        <dbReference type="EMBL" id="RXN07802.1"/>
    </source>
</evidence>
<proteinExistence type="inferred from homology"/>
<dbReference type="Pfam" id="PF16070">
    <property type="entry name" value="Ig_TMEM132_4th"/>
    <property type="match status" value="1"/>
</dbReference>
<keyword evidence="3 11" id="KW-0812">Transmembrane</keyword>
<sequence>MKETEILNTAVLNGKTVAVPVKVVTVGTDGTVTDVSDAVQCQSTDEDVVKVSDRCDYVYVNGKEMRGRVRMLLNFTYGYLRAQLEVKVWIPKLPLHIEVSDTELSQIKGWRIPVNSNAQRSTRDSEDDDDEERRGKTCTLQYQRAMVRVLTHFVAESSETRGQVTHMLGSDWQVDITELVWDFLKVENPRIARLREGRVLEGMDTGMTSIQVLSPLSDSILAEKAVRVVDDRVTITELGLQLVSGLTLNLQLSTGSNRAISATATTQEVLSNPKQVLLKIPTQI</sequence>
<reference evidence="11 12" key="1">
    <citation type="submission" date="2018-03" db="EMBL/GenBank/DDBJ databases">
        <title>Draft genome sequence of Rohu Carp (Labeo rohita).</title>
        <authorList>
            <person name="Das P."/>
            <person name="Kushwaha B."/>
            <person name="Joshi C.G."/>
            <person name="Kumar D."/>
            <person name="Nagpure N.S."/>
            <person name="Sahoo L."/>
            <person name="Das S.P."/>
            <person name="Bit A."/>
            <person name="Patnaik S."/>
            <person name="Meher P.K."/>
            <person name="Jayasankar P."/>
            <person name="Koringa P.G."/>
            <person name="Patel N.V."/>
            <person name="Hinsu A.T."/>
            <person name="Kumar R."/>
            <person name="Pandey M."/>
            <person name="Agarwal S."/>
            <person name="Srivastava S."/>
            <person name="Singh M."/>
            <person name="Iquebal M.A."/>
            <person name="Jaiswal S."/>
            <person name="Angadi U.B."/>
            <person name="Kumar N."/>
            <person name="Raza M."/>
            <person name="Shah T.M."/>
            <person name="Rai A."/>
            <person name="Jena J.K."/>
        </authorList>
    </citation>
    <scope>NUCLEOTIDE SEQUENCE [LARGE SCALE GENOMIC DNA]</scope>
    <source>
        <strain evidence="11">DASCIFA01</strain>
        <tissue evidence="11">Testis</tissue>
    </source>
</reference>
<dbReference type="PANTHER" id="PTHR13388">
    <property type="entry name" value="DETONATOR, ISOFORM E"/>
    <property type="match status" value="1"/>
</dbReference>
<keyword evidence="5" id="KW-0472">Membrane</keyword>
<evidence type="ECO:0000313" key="12">
    <source>
        <dbReference type="Proteomes" id="UP000290572"/>
    </source>
</evidence>
<evidence type="ECO:0000259" key="9">
    <source>
        <dbReference type="Pfam" id="PF23487"/>
    </source>
</evidence>
<evidence type="ECO:0000256" key="2">
    <source>
        <dbReference type="ARBA" id="ARBA00006166"/>
    </source>
</evidence>
<evidence type="ECO:0000256" key="6">
    <source>
        <dbReference type="SAM" id="MobiDB-lite"/>
    </source>
</evidence>